<keyword evidence="7" id="KW-1185">Reference proteome</keyword>
<keyword evidence="3" id="KW-0418">Kinase</keyword>
<gene>
    <name evidence="6" type="ORF">AQUCO_12100006v1</name>
</gene>
<evidence type="ECO:0000256" key="2">
    <source>
        <dbReference type="ARBA" id="ARBA00022741"/>
    </source>
</evidence>
<evidence type="ECO:0000259" key="5">
    <source>
        <dbReference type="PROSITE" id="PS50011"/>
    </source>
</evidence>
<dbReference type="InterPro" id="IPR001245">
    <property type="entry name" value="Ser-Thr/Tyr_kinase_cat_dom"/>
</dbReference>
<keyword evidence="2" id="KW-0547">Nucleotide-binding</keyword>
<dbReference type="Pfam" id="PF07714">
    <property type="entry name" value="PK_Tyr_Ser-Thr"/>
    <property type="match status" value="1"/>
</dbReference>
<dbReference type="InterPro" id="IPR000719">
    <property type="entry name" value="Prot_kinase_dom"/>
</dbReference>
<dbReference type="InterPro" id="IPR052059">
    <property type="entry name" value="CR_Ser/Thr_kinase"/>
</dbReference>
<dbReference type="Gene3D" id="3.30.200.20">
    <property type="entry name" value="Phosphorylase Kinase, domain 1"/>
    <property type="match status" value="1"/>
</dbReference>
<keyword evidence="4" id="KW-0067">ATP-binding</keyword>
<evidence type="ECO:0000256" key="4">
    <source>
        <dbReference type="ARBA" id="ARBA00022840"/>
    </source>
</evidence>
<dbReference type="GO" id="GO:0005524">
    <property type="term" value="F:ATP binding"/>
    <property type="evidence" value="ECO:0007669"/>
    <property type="project" value="UniProtKB-KW"/>
</dbReference>
<protein>
    <recommendedName>
        <fullName evidence="5">Protein kinase domain-containing protein</fullName>
    </recommendedName>
</protein>
<proteinExistence type="predicted"/>
<dbReference type="PROSITE" id="PS50011">
    <property type="entry name" value="PROTEIN_KINASE_DOM"/>
    <property type="match status" value="1"/>
</dbReference>
<feature type="domain" description="Protein kinase" evidence="5">
    <location>
        <begin position="56"/>
        <end position="120"/>
    </location>
</feature>
<dbReference type="InParanoid" id="A0A2G5C1S6"/>
<dbReference type="Proteomes" id="UP000230069">
    <property type="component" value="Unassembled WGS sequence"/>
</dbReference>
<dbReference type="InterPro" id="IPR011009">
    <property type="entry name" value="Kinase-like_dom_sf"/>
</dbReference>
<dbReference type="PANTHER" id="PTHR47973">
    <property type="entry name" value="CYSTEINE-RICH RECEPTOR-LIKE PROTEIN KINASE 3"/>
    <property type="match status" value="1"/>
</dbReference>
<reference evidence="6 7" key="1">
    <citation type="submission" date="2017-09" db="EMBL/GenBank/DDBJ databases">
        <title>WGS assembly of Aquilegia coerulea Goldsmith.</title>
        <authorList>
            <person name="Hodges S."/>
            <person name="Kramer E."/>
            <person name="Nordborg M."/>
            <person name="Tomkins J."/>
            <person name="Borevitz J."/>
            <person name="Derieg N."/>
            <person name="Yan J."/>
            <person name="Mihaltcheva S."/>
            <person name="Hayes R.D."/>
            <person name="Rokhsar D."/>
        </authorList>
    </citation>
    <scope>NUCLEOTIDE SEQUENCE [LARGE SCALE GENOMIC DNA]</scope>
    <source>
        <strain evidence="7">cv. Goldsmith</strain>
    </source>
</reference>
<evidence type="ECO:0000256" key="3">
    <source>
        <dbReference type="ARBA" id="ARBA00022777"/>
    </source>
</evidence>
<dbReference type="EMBL" id="KZ305137">
    <property type="protein sequence ID" value="PIA25249.1"/>
    <property type="molecule type" value="Genomic_DNA"/>
</dbReference>
<evidence type="ECO:0000313" key="7">
    <source>
        <dbReference type="Proteomes" id="UP000230069"/>
    </source>
</evidence>
<organism evidence="6 7">
    <name type="scientific">Aquilegia coerulea</name>
    <name type="common">Rocky mountain columbine</name>
    <dbReference type="NCBI Taxonomy" id="218851"/>
    <lineage>
        <taxon>Eukaryota</taxon>
        <taxon>Viridiplantae</taxon>
        <taxon>Streptophyta</taxon>
        <taxon>Embryophyta</taxon>
        <taxon>Tracheophyta</taxon>
        <taxon>Spermatophyta</taxon>
        <taxon>Magnoliopsida</taxon>
        <taxon>Ranunculales</taxon>
        <taxon>Ranunculaceae</taxon>
        <taxon>Thalictroideae</taxon>
        <taxon>Aquilegia</taxon>
    </lineage>
</organism>
<evidence type="ECO:0000313" key="6">
    <source>
        <dbReference type="EMBL" id="PIA25249.1"/>
    </source>
</evidence>
<accession>A0A2G5C1S6</accession>
<name>A0A2G5C1S6_AQUCA</name>
<dbReference type="GO" id="GO:0004672">
    <property type="term" value="F:protein kinase activity"/>
    <property type="evidence" value="ECO:0007669"/>
    <property type="project" value="InterPro"/>
</dbReference>
<dbReference type="SUPFAM" id="SSF56112">
    <property type="entry name" value="Protein kinase-like (PK-like)"/>
    <property type="match status" value="1"/>
</dbReference>
<dbReference type="AlphaFoldDB" id="A0A2G5C1S6"/>
<sequence>MVWVLVYLIGDVGQDRRIVGRVYVCWFKFFFVDNFLSELGPKPYSNVDLLRFTSNFSESNKIAFGGYGEVYKGQFPNGVSVAFKVLVNKDVMEESFMAEVTTMSKAHHRNLVKHWILLGA</sequence>
<dbReference type="STRING" id="218851.A0A2G5C1S6"/>
<keyword evidence="1" id="KW-0808">Transferase</keyword>
<evidence type="ECO:0000256" key="1">
    <source>
        <dbReference type="ARBA" id="ARBA00022679"/>
    </source>
</evidence>
<dbReference type="OrthoDB" id="4062651at2759"/>